<evidence type="ECO:0000313" key="2">
    <source>
        <dbReference type="Proteomes" id="UP001254848"/>
    </source>
</evidence>
<sequence>MPSVEEIRLSYKPDKVAVLFIGESAPAKGTFFYTGDSLCTYTREAFFLAFPGRIPSSAKEFLRLFQRVGCYLDDLCLVPVNDRAAQERSRLHRESMPGLAARVREYQPQAVVCMLKGGEFPAIVSEAVRRAGLADVPFRITPFGGFGNQGKYREALREYLLEFERRGILRVPE</sequence>
<comment type="caution">
    <text evidence="1">The sequence shown here is derived from an EMBL/GenBank/DDBJ whole genome shotgun (WGS) entry which is preliminary data.</text>
</comment>
<reference evidence="1 2" key="1">
    <citation type="submission" date="2023-07" db="EMBL/GenBank/DDBJ databases">
        <title>The novel representative of Negativicutes class, Anaeroselena agilis gen. nov. sp. nov.</title>
        <authorList>
            <person name="Prokofeva M.I."/>
            <person name="Elcheninov A.G."/>
            <person name="Klyukina A."/>
            <person name="Kublanov I.V."/>
            <person name="Frolov E.N."/>
            <person name="Podosokorskaya O.A."/>
        </authorList>
    </citation>
    <scope>NUCLEOTIDE SEQUENCE [LARGE SCALE GENOMIC DNA]</scope>
    <source>
        <strain evidence="1 2">4137-cl</strain>
    </source>
</reference>
<proteinExistence type="predicted"/>
<keyword evidence="2" id="KW-1185">Reference proteome</keyword>
<dbReference type="RefSeq" id="WP_413782049.1">
    <property type="nucleotide sequence ID" value="NZ_JAUOZS010000001.1"/>
</dbReference>
<organism evidence="1 2">
    <name type="scientific">Anaeroselena agilis</name>
    <dbReference type="NCBI Taxonomy" id="3063788"/>
    <lineage>
        <taxon>Bacteria</taxon>
        <taxon>Bacillati</taxon>
        <taxon>Bacillota</taxon>
        <taxon>Negativicutes</taxon>
        <taxon>Acetonemataceae</taxon>
        <taxon>Anaeroselena</taxon>
    </lineage>
</organism>
<gene>
    <name evidence="1" type="ORF">Q4T40_20410</name>
</gene>
<protein>
    <submittedName>
        <fullName evidence="1">Uncharacterized protein</fullName>
    </submittedName>
</protein>
<dbReference type="Proteomes" id="UP001254848">
    <property type="component" value="Unassembled WGS sequence"/>
</dbReference>
<dbReference type="EMBL" id="JAUOZS010000001">
    <property type="protein sequence ID" value="MDT8903596.1"/>
    <property type="molecule type" value="Genomic_DNA"/>
</dbReference>
<accession>A0ABU3P3K0</accession>
<name>A0ABU3P3K0_9FIRM</name>
<evidence type="ECO:0000313" key="1">
    <source>
        <dbReference type="EMBL" id="MDT8903596.1"/>
    </source>
</evidence>